<evidence type="ECO:0000259" key="2">
    <source>
        <dbReference type="PROSITE" id="PS51485"/>
    </source>
</evidence>
<feature type="region of interest" description="Disordered" evidence="1">
    <location>
        <begin position="309"/>
        <end position="365"/>
    </location>
</feature>
<reference evidence="3 4" key="1">
    <citation type="submission" date="2021-03" db="EMBL/GenBank/DDBJ databases">
        <authorList>
            <person name="King G.J."/>
            <person name="Bancroft I."/>
            <person name="Baten A."/>
            <person name="Bloomfield J."/>
            <person name="Borpatragohain P."/>
            <person name="He Z."/>
            <person name="Irish N."/>
            <person name="Irwin J."/>
            <person name="Liu K."/>
            <person name="Mauleon R.P."/>
            <person name="Moore J."/>
            <person name="Morris R."/>
            <person name="Ostergaard L."/>
            <person name="Wang B."/>
            <person name="Wells R."/>
        </authorList>
    </citation>
    <scope>NUCLEOTIDE SEQUENCE [LARGE SCALE GENOMIC DNA]</scope>
    <source>
        <strain evidence="3">R-o-18</strain>
        <tissue evidence="3">Leaf</tissue>
    </source>
</reference>
<organism evidence="3 4">
    <name type="scientific">Brassica rapa subsp. trilocularis</name>
    <dbReference type="NCBI Taxonomy" id="1813537"/>
    <lineage>
        <taxon>Eukaryota</taxon>
        <taxon>Viridiplantae</taxon>
        <taxon>Streptophyta</taxon>
        <taxon>Embryophyta</taxon>
        <taxon>Tracheophyta</taxon>
        <taxon>Spermatophyta</taxon>
        <taxon>Magnoliopsida</taxon>
        <taxon>eudicotyledons</taxon>
        <taxon>Gunneridae</taxon>
        <taxon>Pentapetalae</taxon>
        <taxon>rosids</taxon>
        <taxon>malvids</taxon>
        <taxon>Brassicales</taxon>
        <taxon>Brassicaceae</taxon>
        <taxon>Brassiceae</taxon>
        <taxon>Brassica</taxon>
    </lineage>
</organism>
<dbReference type="PANTHER" id="PTHR36708">
    <property type="entry name" value="SUCCINATE DEHYDROGENASE SUBUNIT 6, MITOCHONDRIAL"/>
    <property type="match status" value="1"/>
</dbReference>
<gene>
    <name evidence="3" type="primary">A08p043810.1_BraROA</name>
    <name evidence="3" type="ORF">IGI04_032632</name>
</gene>
<protein>
    <recommendedName>
        <fullName evidence="2">Phytocyanin domain-containing protein</fullName>
    </recommendedName>
</protein>
<comment type="caution">
    <text evidence="3">The sequence shown here is derived from an EMBL/GenBank/DDBJ whole genome shotgun (WGS) entry which is preliminary data.</text>
</comment>
<dbReference type="PROSITE" id="PS51485">
    <property type="entry name" value="PHYTOCYANIN"/>
    <property type="match status" value="1"/>
</dbReference>
<dbReference type="PANTHER" id="PTHR36708:SF1">
    <property type="entry name" value="SUCCINATE DEHYDROGENASE SUBUNIT 6, MITOCHONDRIAL"/>
    <property type="match status" value="1"/>
</dbReference>
<accession>A0ABQ7LZG6</accession>
<dbReference type="SUPFAM" id="SSF49503">
    <property type="entry name" value="Cupredoxins"/>
    <property type="match status" value="1"/>
</dbReference>
<name>A0ABQ7LZG6_BRACM</name>
<dbReference type="EMBL" id="JADBGQ010000007">
    <property type="protein sequence ID" value="KAG5391091.1"/>
    <property type="molecule type" value="Genomic_DNA"/>
</dbReference>
<dbReference type="Pfam" id="PF02298">
    <property type="entry name" value="Cu_bind_like"/>
    <property type="match status" value="1"/>
</dbReference>
<sequence>MGDSRSLLDGFKGFWEERLSFLENYTRFTKRDTPLPSWSSSDVDEFIASDPVNGPTVLPPLSLSLKTAREAAAFGATGAALGAVSTAAFSWKYSRSPHGTALSFLGGGLFGWTFGQEVANHTMQLYKLDTMAAQVKFMEWWERKSQGRIGRGRRVMSCSMRSSSASCFNVLLIMSLMVLSLSADAYKNYTVGESKGWFDIQERPSVNYQKWADSKSFSLGDFLIFNTDSNHSVVQTYDFKTYKSCDYNNNEDNSTKEWSAAKPSATSPVPVSVKVPLVKEGSNYFFSGNYDGEQCKFGQHFMINVTHGQGLPALSSPDEDDETAPGPGQSSQSGDDEVAPDTIVPANFDHPKDIESDDGDSLVKGRKNSSSIAKYNLLCLVFMGFLASFF</sequence>
<dbReference type="InterPro" id="IPR003245">
    <property type="entry name" value="Phytocyanin_dom"/>
</dbReference>
<dbReference type="InterPro" id="IPR008972">
    <property type="entry name" value="Cupredoxin"/>
</dbReference>
<evidence type="ECO:0000313" key="4">
    <source>
        <dbReference type="Proteomes" id="UP000823674"/>
    </source>
</evidence>
<evidence type="ECO:0000256" key="1">
    <source>
        <dbReference type="SAM" id="MobiDB-lite"/>
    </source>
</evidence>
<keyword evidence="4" id="KW-1185">Reference proteome</keyword>
<dbReference type="Gene3D" id="2.60.40.420">
    <property type="entry name" value="Cupredoxins - blue copper proteins"/>
    <property type="match status" value="1"/>
</dbReference>
<feature type="domain" description="Phytocyanin" evidence="2">
    <location>
        <begin position="187"/>
        <end position="307"/>
    </location>
</feature>
<dbReference type="CDD" id="cd04216">
    <property type="entry name" value="Phytocyanin"/>
    <property type="match status" value="1"/>
</dbReference>
<dbReference type="InterPro" id="IPR034574">
    <property type="entry name" value="SDH6"/>
</dbReference>
<dbReference type="Proteomes" id="UP000823674">
    <property type="component" value="Chromosome A08"/>
</dbReference>
<evidence type="ECO:0000313" key="3">
    <source>
        <dbReference type="EMBL" id="KAG5391091.1"/>
    </source>
</evidence>
<proteinExistence type="predicted"/>